<dbReference type="Proteomes" id="UP000703661">
    <property type="component" value="Unassembled WGS sequence"/>
</dbReference>
<organism evidence="1 2">
    <name type="scientific">Entomortierella chlamydospora</name>
    <dbReference type="NCBI Taxonomy" id="101097"/>
    <lineage>
        <taxon>Eukaryota</taxon>
        <taxon>Fungi</taxon>
        <taxon>Fungi incertae sedis</taxon>
        <taxon>Mucoromycota</taxon>
        <taxon>Mortierellomycotina</taxon>
        <taxon>Mortierellomycetes</taxon>
        <taxon>Mortierellales</taxon>
        <taxon>Mortierellaceae</taxon>
        <taxon>Entomortierella</taxon>
    </lineage>
</organism>
<evidence type="ECO:0000313" key="2">
    <source>
        <dbReference type="Proteomes" id="UP000703661"/>
    </source>
</evidence>
<reference evidence="1" key="1">
    <citation type="journal article" date="2020" name="Fungal Divers.">
        <title>Resolving the Mortierellaceae phylogeny through synthesis of multi-gene phylogenetics and phylogenomics.</title>
        <authorList>
            <person name="Vandepol N."/>
            <person name="Liber J."/>
            <person name="Desiro A."/>
            <person name="Na H."/>
            <person name="Kennedy M."/>
            <person name="Barry K."/>
            <person name="Grigoriev I.V."/>
            <person name="Miller A.N."/>
            <person name="O'Donnell K."/>
            <person name="Stajich J.E."/>
            <person name="Bonito G."/>
        </authorList>
    </citation>
    <scope>NUCLEOTIDE SEQUENCE</scope>
    <source>
        <strain evidence="1">NRRL 2769</strain>
    </source>
</reference>
<dbReference type="AlphaFoldDB" id="A0A9P6MCG2"/>
<accession>A0A9P6MCG2</accession>
<sequence length="118" mass="13297">VYRARTSGSRKSINPTNSVKLWMEQIEKEGGKSIFVDNVTGITNQYFFAWSTEFQLEVMSRHSGIVCMDSTHKTVRSLLPDPDDDKVFPSAYLFTLLVRDRAANIGVPIAFMVCNSES</sequence>
<protein>
    <recommendedName>
        <fullName evidence="3">MULE transposase domain-containing protein</fullName>
    </recommendedName>
</protein>
<feature type="non-terminal residue" evidence="1">
    <location>
        <position position="1"/>
    </location>
</feature>
<feature type="non-terminal residue" evidence="1">
    <location>
        <position position="118"/>
    </location>
</feature>
<gene>
    <name evidence="1" type="ORF">BGZ80_008772</name>
</gene>
<dbReference type="EMBL" id="JAAAID010004883">
    <property type="protein sequence ID" value="KAF9991982.1"/>
    <property type="molecule type" value="Genomic_DNA"/>
</dbReference>
<proteinExistence type="predicted"/>
<evidence type="ECO:0000313" key="1">
    <source>
        <dbReference type="EMBL" id="KAF9991982.1"/>
    </source>
</evidence>
<keyword evidence="2" id="KW-1185">Reference proteome</keyword>
<comment type="caution">
    <text evidence="1">The sequence shown here is derived from an EMBL/GenBank/DDBJ whole genome shotgun (WGS) entry which is preliminary data.</text>
</comment>
<name>A0A9P6MCG2_9FUNG</name>
<evidence type="ECO:0008006" key="3">
    <source>
        <dbReference type="Google" id="ProtNLM"/>
    </source>
</evidence>
<dbReference type="OrthoDB" id="2444301at2759"/>